<dbReference type="SMART" id="SM01162">
    <property type="entry name" value="DUF1771"/>
    <property type="match status" value="1"/>
</dbReference>
<feature type="zinc finger region" description="C3H1-type" evidence="1">
    <location>
        <begin position="361"/>
        <end position="387"/>
    </location>
</feature>
<dbReference type="InterPro" id="IPR053242">
    <property type="entry name" value="PAM2-like_domain"/>
</dbReference>
<feature type="compositionally biased region" description="Polar residues" evidence="2">
    <location>
        <begin position="128"/>
        <end position="143"/>
    </location>
</feature>
<feature type="compositionally biased region" description="Polar residues" evidence="2">
    <location>
        <begin position="73"/>
        <end position="82"/>
    </location>
</feature>
<dbReference type="Pfam" id="PF01713">
    <property type="entry name" value="Smr"/>
    <property type="match status" value="1"/>
</dbReference>
<feature type="compositionally biased region" description="Low complexity" evidence="2">
    <location>
        <begin position="103"/>
        <end position="126"/>
    </location>
</feature>
<dbReference type="InterPro" id="IPR002625">
    <property type="entry name" value="Smr_dom"/>
</dbReference>
<evidence type="ECO:0000256" key="2">
    <source>
        <dbReference type="SAM" id="MobiDB-lite"/>
    </source>
</evidence>
<dbReference type="PANTHER" id="PTHR46651">
    <property type="entry name" value="POLYADENYLATE-BINDING PROTEIN-INTERACTING PROTEIN 7"/>
    <property type="match status" value="1"/>
</dbReference>
<proteinExistence type="predicted"/>
<evidence type="ECO:0000259" key="3">
    <source>
        <dbReference type="PROSITE" id="PS50103"/>
    </source>
</evidence>
<name>A0A4D9CYP2_9STRA</name>
<keyword evidence="1" id="KW-0862">Zinc</keyword>
<feature type="region of interest" description="Disordered" evidence="2">
    <location>
        <begin position="65"/>
        <end position="194"/>
    </location>
</feature>
<evidence type="ECO:0000259" key="4">
    <source>
        <dbReference type="PROSITE" id="PS50828"/>
    </source>
</evidence>
<evidence type="ECO:0000313" key="6">
    <source>
        <dbReference type="Proteomes" id="UP000355283"/>
    </source>
</evidence>
<evidence type="ECO:0000256" key="1">
    <source>
        <dbReference type="PROSITE-ProRule" id="PRU00723"/>
    </source>
</evidence>
<dbReference type="Pfam" id="PF08590">
    <property type="entry name" value="DUF1771"/>
    <property type="match status" value="1"/>
</dbReference>
<keyword evidence="1" id="KW-0479">Metal-binding</keyword>
<evidence type="ECO:0008006" key="7">
    <source>
        <dbReference type="Google" id="ProtNLM"/>
    </source>
</evidence>
<dbReference type="Proteomes" id="UP000355283">
    <property type="component" value="Unassembled WGS sequence"/>
</dbReference>
<reference evidence="5 6" key="1">
    <citation type="submission" date="2019-01" db="EMBL/GenBank/DDBJ databases">
        <title>Nuclear Genome Assembly of the Microalgal Biofuel strain Nannochloropsis salina CCMP1776.</title>
        <authorList>
            <person name="Hovde B."/>
        </authorList>
    </citation>
    <scope>NUCLEOTIDE SEQUENCE [LARGE SCALE GENOMIC DNA]</scope>
    <source>
        <strain evidence="5 6">CCMP1776</strain>
    </source>
</reference>
<accession>A0A4D9CYP2</accession>
<dbReference type="PANTHER" id="PTHR46651:SF1">
    <property type="entry name" value="SMALL MUTS RELATED FAMILY PROTEIN"/>
    <property type="match status" value="1"/>
</dbReference>
<dbReference type="OrthoDB" id="3247158at2759"/>
<dbReference type="Gene3D" id="3.30.1370.110">
    <property type="match status" value="1"/>
</dbReference>
<sequence length="743" mass="78174">MGLDDGTFAPYIQALLMEASEGGVYENGGVEMTLASLCPPEQEPQWKSFCQGLLLYSAQPHLLSASAGHSPPSVASSPANTLSPSPESRVPSSVSATTLNTFSPVSSTSLTASPSLLSSSSRPFLPKRQQSQEHGQQPSSLVGSVTHDHAPGREEDDPFSLDTLSARVASSCLGEDEEEQEAVGPPTQFPDARLGPPDPLYPQPAEASRHMHVAPMGEHGRGHLGRILSSPFAPAWEQRASGGGGLCPWPLVSGAGGGGEGLGEGGAEGGVDDAYGLPDFGFLDEVDEGGAEEEGGREDLWEAQALEMAAVEEDESYIWEMGVNTLLGSFPHCAPEALLTALLRCDLDLEEAVARVEEALKPGVAPCRYYLAGFCARSDCAFSHAIATTTCVHWLLGSCRDGMLDEETQRPHTCPFRHDLPPKGGGPHDPAEDSSAGSSSSSSSTSSSSSSSSGPPFSATDESHFPALSSSSATTSAAASPSTPGSNAPGKSFLQVALASKRTSLPRRRPTASSLAASVAAPASTRRANTVMAQRSRRSLEALWVMGGEEVRQTYVQARAGATEAAKARNQFFMRATEAFQRGDKAAAKALGAEGRRWNATMKERHRAAGMAIFAARNPSEGRIYQEGILDLHGLHVAEATEAVEELLPGIFAGGKVTEVTLITGTGKHSGGVSQHQARLFPAMEAYLQDLEAMVAEGKGRRGGSEGGRLYKRITDPQGYQAGLKVCLSRPLMEHWGLGELTR</sequence>
<feature type="compositionally biased region" description="Low complexity" evidence="2">
    <location>
        <begin position="434"/>
        <end position="489"/>
    </location>
</feature>
<dbReference type="PROSITE" id="PS50828">
    <property type="entry name" value="SMR"/>
    <property type="match status" value="1"/>
</dbReference>
<dbReference type="EMBL" id="SDOX01000021">
    <property type="protein sequence ID" value="TFJ83614.1"/>
    <property type="molecule type" value="Genomic_DNA"/>
</dbReference>
<dbReference type="AlphaFoldDB" id="A0A4D9CYP2"/>
<feature type="compositionally biased region" description="Low complexity" evidence="2">
    <location>
        <begin position="83"/>
        <end position="95"/>
    </location>
</feature>
<dbReference type="InterPro" id="IPR036063">
    <property type="entry name" value="Smr_dom_sf"/>
</dbReference>
<dbReference type="Gene3D" id="4.10.1000.10">
    <property type="entry name" value="Zinc finger, CCCH-type"/>
    <property type="match status" value="1"/>
</dbReference>
<gene>
    <name evidence="5" type="ORF">NSK_004719</name>
</gene>
<protein>
    <recommendedName>
        <fullName evidence="7">C3H1-type domain-containing protein</fullName>
    </recommendedName>
</protein>
<dbReference type="SMART" id="SM00356">
    <property type="entry name" value="ZnF_C3H1"/>
    <property type="match status" value="1"/>
</dbReference>
<comment type="caution">
    <text evidence="5">The sequence shown here is derived from an EMBL/GenBank/DDBJ whole genome shotgun (WGS) entry which is preliminary data.</text>
</comment>
<dbReference type="InterPro" id="IPR013899">
    <property type="entry name" value="DUF1771"/>
</dbReference>
<feature type="region of interest" description="Disordered" evidence="2">
    <location>
        <begin position="410"/>
        <end position="491"/>
    </location>
</feature>
<evidence type="ECO:0000313" key="5">
    <source>
        <dbReference type="EMBL" id="TFJ83614.1"/>
    </source>
</evidence>
<dbReference type="GO" id="GO:0008270">
    <property type="term" value="F:zinc ion binding"/>
    <property type="evidence" value="ECO:0007669"/>
    <property type="project" value="UniProtKB-KW"/>
</dbReference>
<feature type="domain" description="C3H1-type" evidence="3">
    <location>
        <begin position="361"/>
        <end position="387"/>
    </location>
</feature>
<dbReference type="InterPro" id="IPR000571">
    <property type="entry name" value="Znf_CCCH"/>
</dbReference>
<organism evidence="5 6">
    <name type="scientific">Nannochloropsis salina CCMP1776</name>
    <dbReference type="NCBI Taxonomy" id="1027361"/>
    <lineage>
        <taxon>Eukaryota</taxon>
        <taxon>Sar</taxon>
        <taxon>Stramenopiles</taxon>
        <taxon>Ochrophyta</taxon>
        <taxon>Eustigmatophyceae</taxon>
        <taxon>Eustigmatales</taxon>
        <taxon>Monodopsidaceae</taxon>
        <taxon>Microchloropsis</taxon>
        <taxon>Microchloropsis salina</taxon>
    </lineage>
</organism>
<dbReference type="PROSITE" id="PS50103">
    <property type="entry name" value="ZF_C3H1"/>
    <property type="match status" value="1"/>
</dbReference>
<dbReference type="SUPFAM" id="SSF160443">
    <property type="entry name" value="SMR domain-like"/>
    <property type="match status" value="1"/>
</dbReference>
<keyword evidence="6" id="KW-1185">Reference proteome</keyword>
<feature type="domain" description="Smr" evidence="4">
    <location>
        <begin position="630"/>
        <end position="715"/>
    </location>
</feature>
<keyword evidence="1" id="KW-0863">Zinc-finger</keyword>